<accession>A0A7X0LLU3</accession>
<evidence type="ECO:0000256" key="1">
    <source>
        <dbReference type="SAM" id="Phobius"/>
    </source>
</evidence>
<keyword evidence="1" id="KW-0472">Membrane</keyword>
<keyword evidence="3" id="KW-1185">Reference proteome</keyword>
<feature type="transmembrane region" description="Helical" evidence="1">
    <location>
        <begin position="285"/>
        <end position="305"/>
    </location>
</feature>
<evidence type="ECO:0000313" key="3">
    <source>
        <dbReference type="Proteomes" id="UP000541810"/>
    </source>
</evidence>
<proteinExistence type="predicted"/>
<feature type="transmembrane region" description="Helical" evidence="1">
    <location>
        <begin position="20"/>
        <end position="39"/>
    </location>
</feature>
<name>A0A7X0LLU3_9BACT</name>
<comment type="caution">
    <text evidence="2">The sequence shown here is derived from an EMBL/GenBank/DDBJ whole genome shotgun (WGS) entry which is preliminary data.</text>
</comment>
<organism evidence="2 3">
    <name type="scientific">Algisphaera agarilytica</name>
    <dbReference type="NCBI Taxonomy" id="1385975"/>
    <lineage>
        <taxon>Bacteria</taxon>
        <taxon>Pseudomonadati</taxon>
        <taxon>Planctomycetota</taxon>
        <taxon>Phycisphaerae</taxon>
        <taxon>Phycisphaerales</taxon>
        <taxon>Phycisphaeraceae</taxon>
        <taxon>Algisphaera</taxon>
    </lineage>
</organism>
<feature type="transmembrane region" description="Helical" evidence="1">
    <location>
        <begin position="311"/>
        <end position="330"/>
    </location>
</feature>
<dbReference type="EMBL" id="JACHGY010000001">
    <property type="protein sequence ID" value="MBB6430981.1"/>
    <property type="molecule type" value="Genomic_DNA"/>
</dbReference>
<evidence type="ECO:0008006" key="4">
    <source>
        <dbReference type="Google" id="ProtNLM"/>
    </source>
</evidence>
<dbReference type="RefSeq" id="WP_184678482.1">
    <property type="nucleotide sequence ID" value="NZ_JACHGY010000001.1"/>
</dbReference>
<feature type="transmembrane region" description="Helical" evidence="1">
    <location>
        <begin position="342"/>
        <end position="359"/>
    </location>
</feature>
<sequence length="601" mass="67316">MNDNPAAELSERPRVAGWEWGLLAVLMLGGLLSWARYYMSFEMPNPDFFGMVDMAQAIFGLHLPGTLKRMPGYPFALGLVAMLIPGDRPFVHASMILGLACSATSLVLMFLISKRLVGRAALIPVIALLGTPLFSLMSTQTMLEAFMGMLILATFWLSGRGSQWAYATAAWATLCRQECAILVPLVWAVNLWDQPKGWLKHTAKAFVAGLPLATWMLFKRWAGQLTGGADAYVQEMAGMGWHIEWSKVWLMLEPFPDAHIIFQGPLLLLAAIGVVVGLKRWPKMALMLLGFFAFYNLVHIVFSVYRLRYAYPVLFVVPLFATAGGQWLLAWMGSITENKPKLRAAGAVVIGLMALAWAGNRWMDFGRFDVMPWQHKEDFLGLAVLLMIVLGVTGVMALRGSAIVRVGITLGIVGFATGPLLFAADVRAREQGYYDDANIRHRYAVDWIATNLAPGETAAVPRGHSLLYWRDRFDPATVYDITEFNSEDASAFFADLDRLGVDYLIKTQTLRKPTDESELNYNRDMHYYHWQRAHLSEPFRDGGEVAGFELVDTIEHHEPAVVPVEPIYIYRVVRDEIVDDESDVSYRLDQNPTVQREADQP</sequence>
<feature type="transmembrane region" description="Helical" evidence="1">
    <location>
        <begin position="260"/>
        <end position="278"/>
    </location>
</feature>
<feature type="transmembrane region" description="Helical" evidence="1">
    <location>
        <begin position="379"/>
        <end position="398"/>
    </location>
</feature>
<feature type="transmembrane region" description="Helical" evidence="1">
    <location>
        <begin position="116"/>
        <end position="134"/>
    </location>
</feature>
<protein>
    <recommendedName>
        <fullName evidence="4">Glycosyltransferase RgtA/B/C/D-like domain-containing protein</fullName>
    </recommendedName>
</protein>
<reference evidence="2 3" key="1">
    <citation type="submission" date="2020-08" db="EMBL/GenBank/DDBJ databases">
        <title>Genomic Encyclopedia of Type Strains, Phase IV (KMG-IV): sequencing the most valuable type-strain genomes for metagenomic binning, comparative biology and taxonomic classification.</title>
        <authorList>
            <person name="Goeker M."/>
        </authorList>
    </citation>
    <scope>NUCLEOTIDE SEQUENCE [LARGE SCALE GENOMIC DNA]</scope>
    <source>
        <strain evidence="2 3">DSM 103725</strain>
    </source>
</reference>
<feature type="transmembrane region" description="Helical" evidence="1">
    <location>
        <begin position="90"/>
        <end position="110"/>
    </location>
</feature>
<keyword evidence="1" id="KW-1133">Transmembrane helix</keyword>
<keyword evidence="1" id="KW-0812">Transmembrane</keyword>
<gene>
    <name evidence="2" type="ORF">HNQ40_002787</name>
</gene>
<dbReference type="AlphaFoldDB" id="A0A7X0LLU3"/>
<feature type="transmembrane region" description="Helical" evidence="1">
    <location>
        <begin position="403"/>
        <end position="424"/>
    </location>
</feature>
<dbReference type="Proteomes" id="UP000541810">
    <property type="component" value="Unassembled WGS sequence"/>
</dbReference>
<evidence type="ECO:0000313" key="2">
    <source>
        <dbReference type="EMBL" id="MBB6430981.1"/>
    </source>
</evidence>